<organism evidence="2">
    <name type="scientific">Pseudogymnoascus destructans</name>
    <dbReference type="NCBI Taxonomy" id="655981"/>
    <lineage>
        <taxon>Eukaryota</taxon>
        <taxon>Fungi</taxon>
        <taxon>Dikarya</taxon>
        <taxon>Ascomycota</taxon>
        <taxon>Pezizomycotina</taxon>
        <taxon>Leotiomycetes</taxon>
        <taxon>Thelebolales</taxon>
        <taxon>Thelebolaceae</taxon>
        <taxon>Pseudogymnoascus</taxon>
    </lineage>
</organism>
<dbReference type="AlphaFoldDB" id="A0A177A7D8"/>
<dbReference type="VEuPathDB" id="FungiDB:GMDG_03773"/>
<evidence type="ECO:0000256" key="1">
    <source>
        <dbReference type="SAM" id="MobiDB-lite"/>
    </source>
</evidence>
<accession>A0A177A7D8</accession>
<feature type="compositionally biased region" description="Basic residues" evidence="1">
    <location>
        <begin position="1"/>
        <end position="10"/>
    </location>
</feature>
<feature type="region of interest" description="Disordered" evidence="1">
    <location>
        <begin position="1"/>
        <end position="45"/>
    </location>
</feature>
<gene>
    <name evidence="2" type="ORF">VC83_05557</name>
</gene>
<sequence>MVNRYQRRNSRPQAGPIFTNTYAPRHRPHPPPIPNHHSGPFITTAPFSPNHHFQAMTSIFAERAYLLSSLQREDVRATALLTVIADINARMASSGAPVRAKEAKWLRRDLAAKRHAADMSGRQEKLILQRLGEVTLVIQQRERWWRVERERGMGAGTRVEVGMGGNAWGGWNGGDVVSWNGQQVQYDGQPQGYYGGQGWVQQVAAPGYVMATPPASTEGGGVIGCNDWQVQVPGCNDWQVQVPGSSDWQLPVPVDSSSDWNMSRISGADAMEQKPVRVARSDSMVEVAAGRRRAQSRMSMPDLSSRQWGGDCPQYLGYYSPGCSPEMTGGSVN</sequence>
<dbReference type="RefSeq" id="XP_024322938.1">
    <property type="nucleotide sequence ID" value="XM_024469177.1"/>
</dbReference>
<dbReference type="GeneID" id="36288622"/>
<dbReference type="EMBL" id="KV441399">
    <property type="protein sequence ID" value="OAF57650.1"/>
    <property type="molecule type" value="Genomic_DNA"/>
</dbReference>
<proteinExistence type="predicted"/>
<dbReference type="OrthoDB" id="5226586at2759"/>
<protein>
    <submittedName>
        <fullName evidence="2">Uncharacterized protein</fullName>
    </submittedName>
</protein>
<name>A0A177A7D8_9PEZI</name>
<evidence type="ECO:0000313" key="2">
    <source>
        <dbReference type="EMBL" id="OAF57650.1"/>
    </source>
</evidence>
<dbReference type="eggNOG" id="ENOG502RJQT">
    <property type="taxonomic scope" value="Eukaryota"/>
</dbReference>
<reference evidence="2" key="1">
    <citation type="submission" date="2016-03" db="EMBL/GenBank/DDBJ databases">
        <title>Updated assembly of Pseudogymnoascus destructans, the fungus causing white-nose syndrome of bats.</title>
        <authorList>
            <person name="Palmer J.M."/>
            <person name="Drees K.P."/>
            <person name="Foster J.T."/>
            <person name="Lindner D.L."/>
        </authorList>
    </citation>
    <scope>NUCLEOTIDE SEQUENCE [LARGE SCALE GENOMIC DNA]</scope>
    <source>
        <strain evidence="2">20631-21</strain>
    </source>
</reference>
<dbReference type="Proteomes" id="UP000077154">
    <property type="component" value="Unassembled WGS sequence"/>
</dbReference>